<dbReference type="Proteomes" id="UP001302812">
    <property type="component" value="Unassembled WGS sequence"/>
</dbReference>
<keyword evidence="1" id="KW-0175">Coiled coil</keyword>
<organism evidence="3 4">
    <name type="scientific">Canariomyces notabilis</name>
    <dbReference type="NCBI Taxonomy" id="2074819"/>
    <lineage>
        <taxon>Eukaryota</taxon>
        <taxon>Fungi</taxon>
        <taxon>Dikarya</taxon>
        <taxon>Ascomycota</taxon>
        <taxon>Pezizomycotina</taxon>
        <taxon>Sordariomycetes</taxon>
        <taxon>Sordariomycetidae</taxon>
        <taxon>Sordariales</taxon>
        <taxon>Chaetomiaceae</taxon>
        <taxon>Canariomyces</taxon>
    </lineage>
</organism>
<feature type="compositionally biased region" description="Acidic residues" evidence="2">
    <location>
        <begin position="242"/>
        <end position="252"/>
    </location>
</feature>
<dbReference type="EMBL" id="MU853339">
    <property type="protein sequence ID" value="KAK4113317.1"/>
    <property type="molecule type" value="Genomic_DNA"/>
</dbReference>
<evidence type="ECO:0000313" key="3">
    <source>
        <dbReference type="EMBL" id="KAK4113317.1"/>
    </source>
</evidence>
<dbReference type="RefSeq" id="XP_064670887.1">
    <property type="nucleotide sequence ID" value="XM_064817604.1"/>
</dbReference>
<feature type="coiled-coil region" evidence="1">
    <location>
        <begin position="97"/>
        <end position="135"/>
    </location>
</feature>
<reference evidence="3" key="2">
    <citation type="submission" date="2023-05" db="EMBL/GenBank/DDBJ databases">
        <authorList>
            <consortium name="Lawrence Berkeley National Laboratory"/>
            <person name="Steindorff A."/>
            <person name="Hensen N."/>
            <person name="Bonometti L."/>
            <person name="Westerberg I."/>
            <person name="Brannstrom I.O."/>
            <person name="Guillou S."/>
            <person name="Cros-Aarteil S."/>
            <person name="Calhoun S."/>
            <person name="Haridas S."/>
            <person name="Kuo A."/>
            <person name="Mondo S."/>
            <person name="Pangilinan J."/>
            <person name="Riley R."/>
            <person name="Labutti K."/>
            <person name="Andreopoulos B."/>
            <person name="Lipzen A."/>
            <person name="Chen C."/>
            <person name="Yanf M."/>
            <person name="Daum C."/>
            <person name="Ng V."/>
            <person name="Clum A."/>
            <person name="Ohm R."/>
            <person name="Martin F."/>
            <person name="Silar P."/>
            <person name="Natvig D."/>
            <person name="Lalanne C."/>
            <person name="Gautier V."/>
            <person name="Ament-Velasquez S.L."/>
            <person name="Kruys A."/>
            <person name="Hutchinson M.I."/>
            <person name="Powell A.J."/>
            <person name="Barry K."/>
            <person name="Miller A.N."/>
            <person name="Grigoriev I.V."/>
            <person name="Debuchy R."/>
            <person name="Gladieux P."/>
            <person name="Thoren M.H."/>
            <person name="Johannesson H."/>
        </authorList>
    </citation>
    <scope>NUCLEOTIDE SEQUENCE</scope>
    <source>
        <strain evidence="3">CBS 508.74</strain>
    </source>
</reference>
<feature type="region of interest" description="Disordered" evidence="2">
    <location>
        <begin position="235"/>
        <end position="266"/>
    </location>
</feature>
<evidence type="ECO:0000313" key="4">
    <source>
        <dbReference type="Proteomes" id="UP001302812"/>
    </source>
</evidence>
<evidence type="ECO:0000256" key="2">
    <source>
        <dbReference type="SAM" id="MobiDB-lite"/>
    </source>
</evidence>
<reference evidence="3" key="1">
    <citation type="journal article" date="2023" name="Mol. Phylogenet. Evol.">
        <title>Genome-scale phylogeny and comparative genomics of the fungal order Sordariales.</title>
        <authorList>
            <person name="Hensen N."/>
            <person name="Bonometti L."/>
            <person name="Westerberg I."/>
            <person name="Brannstrom I.O."/>
            <person name="Guillou S."/>
            <person name="Cros-Aarteil S."/>
            <person name="Calhoun S."/>
            <person name="Haridas S."/>
            <person name="Kuo A."/>
            <person name="Mondo S."/>
            <person name="Pangilinan J."/>
            <person name="Riley R."/>
            <person name="LaButti K."/>
            <person name="Andreopoulos B."/>
            <person name="Lipzen A."/>
            <person name="Chen C."/>
            <person name="Yan M."/>
            <person name="Daum C."/>
            <person name="Ng V."/>
            <person name="Clum A."/>
            <person name="Steindorff A."/>
            <person name="Ohm R.A."/>
            <person name="Martin F."/>
            <person name="Silar P."/>
            <person name="Natvig D.O."/>
            <person name="Lalanne C."/>
            <person name="Gautier V."/>
            <person name="Ament-Velasquez S.L."/>
            <person name="Kruys A."/>
            <person name="Hutchinson M.I."/>
            <person name="Powell A.J."/>
            <person name="Barry K."/>
            <person name="Miller A.N."/>
            <person name="Grigoriev I.V."/>
            <person name="Debuchy R."/>
            <person name="Gladieux P."/>
            <person name="Hiltunen Thoren M."/>
            <person name="Johannesson H."/>
        </authorList>
    </citation>
    <scope>NUCLEOTIDE SEQUENCE</scope>
    <source>
        <strain evidence="3">CBS 508.74</strain>
    </source>
</reference>
<dbReference type="AlphaFoldDB" id="A0AAN6YTG0"/>
<keyword evidence="4" id="KW-1185">Reference proteome</keyword>
<name>A0AAN6YTG0_9PEZI</name>
<dbReference type="GeneID" id="89941729"/>
<evidence type="ECO:0000256" key="1">
    <source>
        <dbReference type="SAM" id="Coils"/>
    </source>
</evidence>
<accession>A0AAN6YTG0</accession>
<proteinExistence type="predicted"/>
<gene>
    <name evidence="3" type="ORF">N656DRAFT_797201</name>
</gene>
<sequence length="388" mass="44672">MDRGIENEFARLESVFAGKREKIHSQQANISLKRFLKKYLGIEEEWSAPAPDSRPSATVTLSWYYLDDRELPNQIMAKVPGLHLEKFGYNHVIGWDAAHVTEEITRLEEERRRLEEQEEAEKRAAEEEKKAQKKARWERRCKRHYELVRVAKTQESHRPLGLQTLPGAYLVRWDDNSEDAERCNDPHHDIDVMKLNIFPAESSHGCKAYFNFGLIEGTMLLAMTKRGVEMLRDKQPKHSEWSDPEVSDDDVHDGDCKTGEAKTQTKLTGEKRSLGDIADPWGVQAARANRQQLTGLKKAEEESHPNRVYFQFVCNEINGYPLVDDDNEHVGYLDFDETGLAAKGNFDVPRLGMKEQAIAIFKIAEKPASDKKPLPWYEFDGRTWGSTW</sequence>
<protein>
    <submittedName>
        <fullName evidence="3">Uncharacterized protein</fullName>
    </submittedName>
</protein>
<comment type="caution">
    <text evidence="3">The sequence shown here is derived from an EMBL/GenBank/DDBJ whole genome shotgun (WGS) entry which is preliminary data.</text>
</comment>